<dbReference type="PANTHER" id="PTHR14009">
    <property type="entry name" value="LEUCINE ZIPPER-EF-HAND CONTAINING TRANSMEMBRANE PROTEIN"/>
    <property type="match status" value="1"/>
</dbReference>
<dbReference type="Pfam" id="PF07766">
    <property type="entry name" value="LETM1_RBD"/>
    <property type="match status" value="1"/>
</dbReference>
<proteinExistence type="predicted"/>
<evidence type="ECO:0000256" key="8">
    <source>
        <dbReference type="SAM" id="Phobius"/>
    </source>
</evidence>
<keyword evidence="4 8" id="KW-1133">Transmembrane helix</keyword>
<evidence type="ECO:0000256" key="4">
    <source>
        <dbReference type="ARBA" id="ARBA00022989"/>
    </source>
</evidence>
<evidence type="ECO:0000256" key="5">
    <source>
        <dbReference type="ARBA" id="ARBA00023128"/>
    </source>
</evidence>
<comment type="caution">
    <text evidence="10">The sequence shown here is derived from an EMBL/GenBank/DDBJ whole genome shotgun (WGS) entry which is preliminary data.</text>
</comment>
<reference evidence="10" key="1">
    <citation type="submission" date="2023-08" db="EMBL/GenBank/DDBJ databases">
        <title>Pelteobagrus vachellii genome.</title>
        <authorList>
            <person name="Liu H."/>
        </authorList>
    </citation>
    <scope>NUCLEOTIDE SEQUENCE</scope>
    <source>
        <strain evidence="10">PRFRI_2022a</strain>
        <tissue evidence="10">Muscle</tissue>
    </source>
</reference>
<dbReference type="AlphaFoldDB" id="A0AA88IWX6"/>
<keyword evidence="11" id="KW-1185">Reference proteome</keyword>
<dbReference type="EMBL" id="JAVHJS010000022">
    <property type="protein sequence ID" value="KAK2821675.1"/>
    <property type="molecule type" value="Genomic_DNA"/>
</dbReference>
<dbReference type="GO" id="GO:0005743">
    <property type="term" value="C:mitochondrial inner membrane"/>
    <property type="evidence" value="ECO:0007669"/>
    <property type="project" value="UniProtKB-SubCell"/>
</dbReference>
<comment type="subcellular location">
    <subcellularLocation>
        <location evidence="1">Mitochondrion inner membrane</location>
        <topology evidence="1">Single-pass membrane protein</topology>
    </subcellularLocation>
</comment>
<feature type="transmembrane region" description="Helical" evidence="8">
    <location>
        <begin position="107"/>
        <end position="130"/>
    </location>
</feature>
<accession>A0AA88IWX6</accession>
<dbReference type="GO" id="GO:0043022">
    <property type="term" value="F:ribosome binding"/>
    <property type="evidence" value="ECO:0007669"/>
    <property type="project" value="InterPro"/>
</dbReference>
<evidence type="ECO:0000256" key="6">
    <source>
        <dbReference type="ARBA" id="ARBA00023136"/>
    </source>
</evidence>
<dbReference type="InterPro" id="IPR044202">
    <property type="entry name" value="LETM1/MDM38-like"/>
</dbReference>
<organism evidence="10 11">
    <name type="scientific">Tachysurus vachellii</name>
    <name type="common">Darkbarbel catfish</name>
    <name type="synonym">Pelteobagrus vachellii</name>
    <dbReference type="NCBI Taxonomy" id="175792"/>
    <lineage>
        <taxon>Eukaryota</taxon>
        <taxon>Metazoa</taxon>
        <taxon>Chordata</taxon>
        <taxon>Craniata</taxon>
        <taxon>Vertebrata</taxon>
        <taxon>Euteleostomi</taxon>
        <taxon>Actinopterygii</taxon>
        <taxon>Neopterygii</taxon>
        <taxon>Teleostei</taxon>
        <taxon>Ostariophysi</taxon>
        <taxon>Siluriformes</taxon>
        <taxon>Bagridae</taxon>
        <taxon>Tachysurus</taxon>
    </lineage>
</organism>
<keyword evidence="2 8" id="KW-0812">Transmembrane</keyword>
<keyword evidence="5 7" id="KW-0496">Mitochondrion</keyword>
<evidence type="ECO:0000313" key="10">
    <source>
        <dbReference type="EMBL" id="KAK2821675.1"/>
    </source>
</evidence>
<dbReference type="Proteomes" id="UP001187315">
    <property type="component" value="Unassembled WGS sequence"/>
</dbReference>
<dbReference type="InterPro" id="IPR033122">
    <property type="entry name" value="LETM1-like_RBD"/>
</dbReference>
<evidence type="ECO:0000256" key="2">
    <source>
        <dbReference type="ARBA" id="ARBA00022692"/>
    </source>
</evidence>
<evidence type="ECO:0000256" key="7">
    <source>
        <dbReference type="PROSITE-ProRule" id="PRU01094"/>
    </source>
</evidence>
<dbReference type="PROSITE" id="PS51758">
    <property type="entry name" value="LETM1_RBD"/>
    <property type="match status" value="1"/>
</dbReference>
<evidence type="ECO:0000259" key="9">
    <source>
        <dbReference type="PROSITE" id="PS51758"/>
    </source>
</evidence>
<evidence type="ECO:0000313" key="11">
    <source>
        <dbReference type="Proteomes" id="UP001187315"/>
    </source>
</evidence>
<evidence type="ECO:0000256" key="3">
    <source>
        <dbReference type="ARBA" id="ARBA00022792"/>
    </source>
</evidence>
<keyword evidence="3" id="KW-0999">Mitochondrion inner membrane</keyword>
<name>A0AA88IWX6_TACVA</name>
<dbReference type="PANTHER" id="PTHR14009:SF13">
    <property type="entry name" value="LETM1 DOMAIN-CONTAINING PROTEIN 1"/>
    <property type="match status" value="1"/>
</dbReference>
<feature type="domain" description="Letm1 RBD" evidence="9">
    <location>
        <begin position="153"/>
        <end position="340"/>
    </location>
</feature>
<dbReference type="GO" id="GO:0030003">
    <property type="term" value="P:intracellular monoatomic cation homeostasis"/>
    <property type="evidence" value="ECO:0007669"/>
    <property type="project" value="TreeGrafter"/>
</dbReference>
<sequence length="340" mass="40221">MFRFCKRAVFIHEQWTVKVNLSLSLYSTSPVRLGILQKVNKKCERFLEQRFPRFSILHQTLMKGFRLLIEDVKEVSRIKRSMWMNQMHYRDLPYRDMKRLVLFRRDMIKAVPLLIISIPPFAIGFVFILMCLFPRQLLFRHFWTPQQQKRFQMIDQIKRCQCQTKILDSLVLMVPRVRESHQRNLLNLCSKVQDGKHPRVSEVHAVQDVFHKSSPLGLQCVEPRHLRLLGAQLSVMVWFPSFLVRRQLTTKALDLLYLDRALQGLGLHQLTEEEMRQACDLRGLDTSQLTSSQCKEWLHQWLELSTMVQEAEISLLLHSMTLLTLNYPPVTNLIWPEAAE</sequence>
<protein>
    <recommendedName>
        <fullName evidence="9">Letm1 RBD domain-containing protein</fullName>
    </recommendedName>
</protein>
<keyword evidence="6 8" id="KW-0472">Membrane</keyword>
<evidence type="ECO:0000256" key="1">
    <source>
        <dbReference type="ARBA" id="ARBA00004434"/>
    </source>
</evidence>
<gene>
    <name evidence="10" type="ORF">Q7C36_021018</name>
</gene>